<protein>
    <submittedName>
        <fullName evidence="3">Glycosyltransferase</fullName>
    </submittedName>
</protein>
<dbReference type="Proteomes" id="UP000470771">
    <property type="component" value="Unassembled WGS sequence"/>
</dbReference>
<dbReference type="Gene3D" id="3.40.50.2000">
    <property type="entry name" value="Glycogen Phosphorylase B"/>
    <property type="match status" value="2"/>
</dbReference>
<accession>A0A6N9NKR4</accession>
<dbReference type="SUPFAM" id="SSF53756">
    <property type="entry name" value="UDP-Glycosyltransferase/glycogen phosphorylase"/>
    <property type="match status" value="1"/>
</dbReference>
<dbReference type="PANTHER" id="PTHR12526:SF510">
    <property type="entry name" value="D-INOSITOL 3-PHOSPHATE GLYCOSYLTRANSFERASE"/>
    <property type="match status" value="1"/>
</dbReference>
<evidence type="ECO:0000256" key="1">
    <source>
        <dbReference type="ARBA" id="ARBA00022676"/>
    </source>
</evidence>
<comment type="caution">
    <text evidence="3">The sequence shown here is derived from an EMBL/GenBank/DDBJ whole genome shotgun (WGS) entry which is preliminary data.</text>
</comment>
<evidence type="ECO:0000313" key="4">
    <source>
        <dbReference type="Proteomes" id="UP000470771"/>
    </source>
</evidence>
<evidence type="ECO:0000256" key="2">
    <source>
        <dbReference type="ARBA" id="ARBA00022679"/>
    </source>
</evidence>
<reference evidence="3 4" key="1">
    <citation type="submission" date="2019-12" db="EMBL/GenBank/DDBJ databases">
        <authorList>
            <person name="Zhao J."/>
        </authorList>
    </citation>
    <scope>NUCLEOTIDE SEQUENCE [LARGE SCALE GENOMIC DNA]</scope>
    <source>
        <strain evidence="3 4">S-15</strain>
    </source>
</reference>
<gene>
    <name evidence="3" type="ORF">GQN54_14315</name>
</gene>
<name>A0A6N9NKR4_9FLAO</name>
<keyword evidence="1" id="KW-0328">Glycosyltransferase</keyword>
<organism evidence="3 4">
    <name type="scientific">Acidiluteibacter ferrifornacis</name>
    <dbReference type="NCBI Taxonomy" id="2692424"/>
    <lineage>
        <taxon>Bacteria</taxon>
        <taxon>Pseudomonadati</taxon>
        <taxon>Bacteroidota</taxon>
        <taxon>Flavobacteriia</taxon>
        <taxon>Flavobacteriales</taxon>
        <taxon>Cryomorphaceae</taxon>
        <taxon>Acidiluteibacter</taxon>
    </lineage>
</organism>
<evidence type="ECO:0000313" key="3">
    <source>
        <dbReference type="EMBL" id="NBG67298.1"/>
    </source>
</evidence>
<dbReference type="RefSeq" id="WP_160634249.1">
    <property type="nucleotide sequence ID" value="NZ_WWNE01000018.1"/>
</dbReference>
<keyword evidence="4" id="KW-1185">Reference proteome</keyword>
<dbReference type="EMBL" id="WWNE01000018">
    <property type="protein sequence ID" value="NBG67298.1"/>
    <property type="molecule type" value="Genomic_DNA"/>
</dbReference>
<dbReference type="PANTHER" id="PTHR12526">
    <property type="entry name" value="GLYCOSYLTRANSFERASE"/>
    <property type="match status" value="1"/>
</dbReference>
<keyword evidence="2 3" id="KW-0808">Transferase</keyword>
<dbReference type="GO" id="GO:0016757">
    <property type="term" value="F:glycosyltransferase activity"/>
    <property type="evidence" value="ECO:0007669"/>
    <property type="project" value="UniProtKB-KW"/>
</dbReference>
<proteinExistence type="predicted"/>
<dbReference type="AlphaFoldDB" id="A0A6N9NKR4"/>
<dbReference type="Pfam" id="PF13692">
    <property type="entry name" value="Glyco_trans_1_4"/>
    <property type="match status" value="1"/>
</dbReference>
<sequence>MLDSSLKKIVIIGPAYPYRGGIATYNERLAKEFLAHGYEVKIETFKLQYPNFLFPGKTQFSESEAPKGITINRSLNSTWPLNWLQVGDRIKRENPDLVIVRYWLPFMGPCLGTVIRRIKSNGHTKVICLADNIIPHERRIGDRLFTKYFLNGIDGLLAMTQKVLDDALRFRQIPTALSPHPIFDNFGLVTSKEAACKKLGLDPKYSYLLFFGLIRDYKGLDILLEALSNQLLKDTNAKLIIAGEFYSDANSYHQQVARLGIKERIILRDNYIPNAEVANYFNAASLVVQPYKTATQSGVTQVAYHFNKPMIVTNVGGLKEMIPDGKVGFVVEPNATELADAIHKFFREDKEIEYQKNIEEEKKKYSWPILVHAFEGLYKKLKNND</sequence>